<keyword evidence="1" id="KW-1133">Transmembrane helix</keyword>
<gene>
    <name evidence="2" type="ORF">C5167_049489</name>
</gene>
<evidence type="ECO:0000256" key="1">
    <source>
        <dbReference type="SAM" id="Phobius"/>
    </source>
</evidence>
<organism evidence="2 3">
    <name type="scientific">Papaver somniferum</name>
    <name type="common">Opium poppy</name>
    <dbReference type="NCBI Taxonomy" id="3469"/>
    <lineage>
        <taxon>Eukaryota</taxon>
        <taxon>Viridiplantae</taxon>
        <taxon>Streptophyta</taxon>
        <taxon>Embryophyta</taxon>
        <taxon>Tracheophyta</taxon>
        <taxon>Spermatophyta</taxon>
        <taxon>Magnoliopsida</taxon>
        <taxon>Ranunculales</taxon>
        <taxon>Papaveraceae</taxon>
        <taxon>Papaveroideae</taxon>
        <taxon>Papaver</taxon>
    </lineage>
</organism>
<protein>
    <submittedName>
        <fullName evidence="2">Uncharacterized protein</fullName>
    </submittedName>
</protein>
<dbReference type="Proteomes" id="UP000316621">
    <property type="component" value="Chromosome 8"/>
</dbReference>
<keyword evidence="1" id="KW-0812">Transmembrane</keyword>
<sequence length="58" mass="6810">MQCIWDLKLLGTCFSLEQFYLLSSCYIMSVCILFYSFLPTCSFFSIELTCESAKERKQ</sequence>
<keyword evidence="1" id="KW-0472">Membrane</keyword>
<dbReference type="Gramene" id="RZC74016">
    <property type="protein sequence ID" value="RZC74016"/>
    <property type="gene ID" value="C5167_049489"/>
</dbReference>
<dbReference type="AlphaFoldDB" id="A0A4Y7KMD0"/>
<reference evidence="2 3" key="1">
    <citation type="journal article" date="2018" name="Science">
        <title>The opium poppy genome and morphinan production.</title>
        <authorList>
            <person name="Guo L."/>
            <person name="Winzer T."/>
            <person name="Yang X."/>
            <person name="Li Y."/>
            <person name="Ning Z."/>
            <person name="He Z."/>
            <person name="Teodor R."/>
            <person name="Lu Y."/>
            <person name="Bowser T.A."/>
            <person name="Graham I.A."/>
            <person name="Ye K."/>
        </authorList>
    </citation>
    <scope>NUCLEOTIDE SEQUENCE [LARGE SCALE GENOMIC DNA]</scope>
    <source>
        <strain evidence="3">cv. HN1</strain>
        <tissue evidence="2">Leaves</tissue>
    </source>
</reference>
<evidence type="ECO:0000313" key="3">
    <source>
        <dbReference type="Proteomes" id="UP000316621"/>
    </source>
</evidence>
<proteinExistence type="predicted"/>
<accession>A0A4Y7KMD0</accession>
<keyword evidence="3" id="KW-1185">Reference proteome</keyword>
<dbReference type="EMBL" id="CM010722">
    <property type="protein sequence ID" value="RZC74016.1"/>
    <property type="molecule type" value="Genomic_DNA"/>
</dbReference>
<name>A0A4Y7KMD0_PAPSO</name>
<feature type="transmembrane region" description="Helical" evidence="1">
    <location>
        <begin position="19"/>
        <end position="38"/>
    </location>
</feature>
<evidence type="ECO:0000313" key="2">
    <source>
        <dbReference type="EMBL" id="RZC74016.1"/>
    </source>
</evidence>